<dbReference type="PANTHER" id="PTHR35369:SF2">
    <property type="entry name" value="BLR3025 PROTEIN"/>
    <property type="match status" value="1"/>
</dbReference>
<dbReference type="EMBL" id="JABBFX010000001">
    <property type="protein sequence ID" value="NML44507.1"/>
    <property type="molecule type" value="Genomic_DNA"/>
</dbReference>
<name>A0A848H207_9BURK</name>
<dbReference type="CDD" id="cd03468">
    <property type="entry name" value="PolY_like"/>
    <property type="match status" value="1"/>
</dbReference>
<organism evidence="2 3">
    <name type="scientific">Ramlibacter agri</name>
    <dbReference type="NCBI Taxonomy" id="2728837"/>
    <lineage>
        <taxon>Bacteria</taxon>
        <taxon>Pseudomonadati</taxon>
        <taxon>Pseudomonadota</taxon>
        <taxon>Betaproteobacteria</taxon>
        <taxon>Burkholderiales</taxon>
        <taxon>Comamonadaceae</taxon>
        <taxon>Ramlibacter</taxon>
    </lineage>
</organism>
<dbReference type="AlphaFoldDB" id="A0A848H207"/>
<dbReference type="Proteomes" id="UP000541185">
    <property type="component" value="Unassembled WGS sequence"/>
</dbReference>
<dbReference type="PANTHER" id="PTHR35369">
    <property type="entry name" value="BLR3025 PROTEIN-RELATED"/>
    <property type="match status" value="1"/>
</dbReference>
<comment type="caution">
    <text evidence="2">The sequence shown here is derived from an EMBL/GenBank/DDBJ whole genome shotgun (WGS) entry which is preliminary data.</text>
</comment>
<protein>
    <submittedName>
        <fullName evidence="2">DNA polymerase Y family protein</fullName>
    </submittedName>
</protein>
<dbReference type="InterPro" id="IPR043502">
    <property type="entry name" value="DNA/RNA_pol_sf"/>
</dbReference>
<reference evidence="2 3" key="1">
    <citation type="submission" date="2020-04" db="EMBL/GenBank/DDBJ databases">
        <title>Ramlibacter sp. G-1-2-2 isolated from soil.</title>
        <authorList>
            <person name="Dahal R.H."/>
        </authorList>
    </citation>
    <scope>NUCLEOTIDE SEQUENCE [LARGE SCALE GENOMIC DNA]</scope>
    <source>
        <strain evidence="2 3">G-1-2-2</strain>
    </source>
</reference>
<gene>
    <name evidence="2" type="ORF">HHL11_12145</name>
</gene>
<sequence length="439" mass="48271">MLWAALLPDAQPAGSSPSTEVLHGTATWALQYTPRVAVMEAQAVAMELAASTRLFGGKRRLVERIRNEAGELGLRAPSWAPTSLAALALARAGLTNGFGKPLEQVLDAIPLETLTAARAHEATLSRLGCRTLGDVRALPRGGLSRRFDAQLLKALDQAYGLRPESHAWVPLPDRFAQRLELMSRVELAPALLFGARRLLLQMCGWLAARQSGLTAFTLRWCHDVMRSKTAGDGGELTVRTAEATRNLEHLSRLLAEHLAKVELKAPVGDLELIADEVHALEEKSGTLLPDAVQSGESLALVLERVAARLGPERVLRPVPVADHRMEWTTHWQPAAAPQPRTMAEAGGLPQPGFILPRPLKLAVQADVPLYQGPLLLLSGPHRIESGWWHRRRDAEGHEREQTVVRDYYVALSEHAGVLWIFQTRLDQERTAWFLQGVFA</sequence>
<dbReference type="SUPFAM" id="SSF56672">
    <property type="entry name" value="DNA/RNA polymerases"/>
    <property type="match status" value="1"/>
</dbReference>
<keyword evidence="3" id="KW-1185">Reference proteome</keyword>
<accession>A0A848H207</accession>
<evidence type="ECO:0000256" key="1">
    <source>
        <dbReference type="ARBA" id="ARBA00022763"/>
    </source>
</evidence>
<proteinExistence type="predicted"/>
<dbReference type="GO" id="GO:0006281">
    <property type="term" value="P:DNA repair"/>
    <property type="evidence" value="ECO:0007669"/>
    <property type="project" value="TreeGrafter"/>
</dbReference>
<evidence type="ECO:0000313" key="2">
    <source>
        <dbReference type="EMBL" id="NML44507.1"/>
    </source>
</evidence>
<keyword evidence="1" id="KW-0227">DNA damage</keyword>
<dbReference type="RefSeq" id="WP_169418629.1">
    <property type="nucleotide sequence ID" value="NZ_JABBFX010000001.1"/>
</dbReference>
<evidence type="ECO:0000313" key="3">
    <source>
        <dbReference type="Proteomes" id="UP000541185"/>
    </source>
</evidence>
<dbReference type="InterPro" id="IPR050356">
    <property type="entry name" value="SulA_CellDiv_inhibitor"/>
</dbReference>